<accession>A0AAU6SRW6</accession>
<dbReference type="AlphaFoldDB" id="A0AAU6SRW6"/>
<name>A0AAU6SRW6_UNCXX</name>
<organism evidence="1">
    <name type="scientific">bacterium 19PA01SH03</name>
    <dbReference type="NCBI Taxonomy" id="2920705"/>
    <lineage>
        <taxon>Bacteria</taxon>
    </lineage>
</organism>
<sequence>MDKFDIGKLTYKPAKEVAQEMLAKREQVKASPAAPKDLGGLSLWHLIKSVKPVDIYCYLNARFGPPNGMQMLFKSNDSDNLFQWHYTLHYEKERIEIMCTNYRIEVMHSFAFPDHQFAVDQFLLDIKRDYQNYKKEISDFRKTLEKWNIFVNPFFHNKSVMEYQVNALDELKIDSLSDVPETITEDNQKYFNEIAVKYTQATALAFSIRMLAPVYAESFVNTLIFLLADDDVKKDKRLYDSIIRQNIDIRVKQLHRNCNGFVHPVDYNNAEACKKLHTLFNNRNDLLHGNIDPKKSVYDTFYFQGKTPLPLEFKNMFTQAHSASMNVYSPEQALQDYEVVQDFIAYVLMCLDEKLDKQVRHFLETQDPGWNDKTGRVGILFPQHYADSHIGVSIPIIKSS</sequence>
<reference evidence="1" key="1">
    <citation type="submission" date="2022-03" db="EMBL/GenBank/DDBJ databases">
        <title>Sea Food Isolates.</title>
        <authorList>
            <person name="Li c."/>
        </authorList>
    </citation>
    <scope>NUCLEOTIDE SEQUENCE</scope>
    <source>
        <strain evidence="1">19PA01SH03</strain>
    </source>
</reference>
<evidence type="ECO:0008006" key="2">
    <source>
        <dbReference type="Google" id="ProtNLM"/>
    </source>
</evidence>
<gene>
    <name evidence="1" type="ORF">MRN70_15995</name>
</gene>
<proteinExistence type="predicted"/>
<dbReference type="EMBL" id="CP095339">
    <property type="protein sequence ID" value="XAG22714.1"/>
    <property type="molecule type" value="Genomic_DNA"/>
</dbReference>
<evidence type="ECO:0000313" key="1">
    <source>
        <dbReference type="EMBL" id="XAG22714.1"/>
    </source>
</evidence>
<protein>
    <recommendedName>
        <fullName evidence="2">Apea-like HEPN domain-containing protein</fullName>
    </recommendedName>
</protein>